<comment type="subcellular location">
    <subcellularLocation>
        <location evidence="1">Cell membrane</location>
        <topology evidence="1">Multi-pass membrane protein</topology>
    </subcellularLocation>
</comment>
<keyword evidence="5 6" id="KW-0472">Membrane</keyword>
<evidence type="ECO:0000313" key="9">
    <source>
        <dbReference type="Proteomes" id="UP001161325"/>
    </source>
</evidence>
<organism evidence="8 9">
    <name type="scientific">Roseisolibacter agri</name>
    <dbReference type="NCBI Taxonomy" id="2014610"/>
    <lineage>
        <taxon>Bacteria</taxon>
        <taxon>Pseudomonadati</taxon>
        <taxon>Gemmatimonadota</taxon>
        <taxon>Gemmatimonadia</taxon>
        <taxon>Gemmatimonadales</taxon>
        <taxon>Gemmatimonadaceae</taxon>
        <taxon>Roseisolibacter</taxon>
    </lineage>
</organism>
<dbReference type="InterPro" id="IPR018076">
    <property type="entry name" value="T2SS_GspF_dom"/>
</dbReference>
<keyword evidence="9" id="KW-1185">Reference proteome</keyword>
<evidence type="ECO:0000256" key="5">
    <source>
        <dbReference type="ARBA" id="ARBA00023136"/>
    </source>
</evidence>
<accession>A0AA37VFD1</accession>
<dbReference type="PANTHER" id="PTHR35007">
    <property type="entry name" value="INTEGRAL MEMBRANE PROTEIN-RELATED"/>
    <property type="match status" value="1"/>
</dbReference>
<keyword evidence="3 6" id="KW-0812">Transmembrane</keyword>
<evidence type="ECO:0000256" key="1">
    <source>
        <dbReference type="ARBA" id="ARBA00004651"/>
    </source>
</evidence>
<keyword evidence="2" id="KW-1003">Cell membrane</keyword>
<feature type="transmembrane region" description="Helical" evidence="6">
    <location>
        <begin position="129"/>
        <end position="148"/>
    </location>
</feature>
<evidence type="ECO:0000256" key="4">
    <source>
        <dbReference type="ARBA" id="ARBA00022989"/>
    </source>
</evidence>
<feature type="transmembrane region" description="Helical" evidence="6">
    <location>
        <begin position="99"/>
        <end position="123"/>
    </location>
</feature>
<evidence type="ECO:0000256" key="3">
    <source>
        <dbReference type="ARBA" id="ARBA00022692"/>
    </source>
</evidence>
<dbReference type="Proteomes" id="UP001161325">
    <property type="component" value="Unassembled WGS sequence"/>
</dbReference>
<dbReference type="RefSeq" id="WP_284351140.1">
    <property type="nucleotide sequence ID" value="NZ_BRXS01000005.1"/>
</dbReference>
<dbReference type="Pfam" id="PF00482">
    <property type="entry name" value="T2SSF"/>
    <property type="match status" value="1"/>
</dbReference>
<evidence type="ECO:0000256" key="2">
    <source>
        <dbReference type="ARBA" id="ARBA00022475"/>
    </source>
</evidence>
<dbReference type="AlphaFoldDB" id="A0AA37VFD1"/>
<sequence length="307" mass="33179">MQNLPISLPLILLVVVIAGAVSVAVYAWAAGRQRREILMRVENPTLAATLPSPLLASPRKSFSDRLAEWLADRTPESWTGGEQASTKLVQAGFESQTAAVLYGSIRVVFGILLPLSVFVALAGRPQGTVLMYVLISVLIGFLAPQAVLDRLVQIRQDRLRKAVPDALDLLVVCVEAGVSLDAAILRVAKDLAVTHPDLAGEMMVINRKVNAGVPREQALNGLWSRTGLEELRGLAASMVQSERWGTSIAKVLRVNAETLRRKRKQTAEKKAAQASLKMMGPLLLFLLPALFVVILGPAAINISQAFK</sequence>
<feature type="domain" description="Type II secretion system protein GspF" evidence="7">
    <location>
        <begin position="167"/>
        <end position="295"/>
    </location>
</feature>
<protein>
    <recommendedName>
        <fullName evidence="7">Type II secretion system protein GspF domain-containing protein</fullName>
    </recommendedName>
</protein>
<dbReference type="GO" id="GO:0005886">
    <property type="term" value="C:plasma membrane"/>
    <property type="evidence" value="ECO:0007669"/>
    <property type="project" value="UniProtKB-SubCell"/>
</dbReference>
<feature type="transmembrane region" description="Helical" evidence="6">
    <location>
        <begin position="279"/>
        <end position="300"/>
    </location>
</feature>
<gene>
    <name evidence="8" type="ORF">rosag_31970</name>
</gene>
<dbReference type="EMBL" id="BRXS01000005">
    <property type="protein sequence ID" value="GLC26684.1"/>
    <property type="molecule type" value="Genomic_DNA"/>
</dbReference>
<comment type="caution">
    <text evidence="8">The sequence shown here is derived from an EMBL/GenBank/DDBJ whole genome shotgun (WGS) entry which is preliminary data.</text>
</comment>
<name>A0AA37VFD1_9BACT</name>
<evidence type="ECO:0000256" key="6">
    <source>
        <dbReference type="SAM" id="Phobius"/>
    </source>
</evidence>
<evidence type="ECO:0000259" key="7">
    <source>
        <dbReference type="Pfam" id="PF00482"/>
    </source>
</evidence>
<keyword evidence="4 6" id="KW-1133">Transmembrane helix</keyword>
<reference evidence="8" key="1">
    <citation type="submission" date="2022-08" db="EMBL/GenBank/DDBJ databases">
        <title>Draft genome sequencing of Roseisolibacter agri AW1220.</title>
        <authorList>
            <person name="Tobiishi Y."/>
            <person name="Tonouchi A."/>
        </authorList>
    </citation>
    <scope>NUCLEOTIDE SEQUENCE</scope>
    <source>
        <strain evidence="8">AW1220</strain>
    </source>
</reference>
<proteinExistence type="predicted"/>
<evidence type="ECO:0000313" key="8">
    <source>
        <dbReference type="EMBL" id="GLC26684.1"/>
    </source>
</evidence>
<feature type="transmembrane region" description="Helical" evidence="6">
    <location>
        <begin position="6"/>
        <end position="29"/>
    </location>
</feature>
<dbReference type="PANTHER" id="PTHR35007:SF2">
    <property type="entry name" value="PILUS ASSEMBLE PROTEIN"/>
    <property type="match status" value="1"/>
</dbReference>